<dbReference type="SUPFAM" id="SSF48179">
    <property type="entry name" value="6-phosphogluconate dehydrogenase C-terminal domain-like"/>
    <property type="match status" value="1"/>
</dbReference>
<evidence type="ECO:0000313" key="6">
    <source>
        <dbReference type="EMBL" id="MBP1931741.1"/>
    </source>
</evidence>
<dbReference type="InterPro" id="IPR006115">
    <property type="entry name" value="6PGDH_NADP-bd"/>
</dbReference>
<gene>
    <name evidence="6" type="ORF">J2Z37_001742</name>
</gene>
<evidence type="ECO:0000259" key="5">
    <source>
        <dbReference type="Pfam" id="PF14833"/>
    </source>
</evidence>
<evidence type="ECO:0000256" key="2">
    <source>
        <dbReference type="ARBA" id="ARBA00023002"/>
    </source>
</evidence>
<organism evidence="6 7">
    <name type="scientific">Ammoniphilus resinae</name>
    <dbReference type="NCBI Taxonomy" id="861532"/>
    <lineage>
        <taxon>Bacteria</taxon>
        <taxon>Bacillati</taxon>
        <taxon>Bacillota</taxon>
        <taxon>Bacilli</taxon>
        <taxon>Bacillales</taxon>
        <taxon>Paenibacillaceae</taxon>
        <taxon>Aneurinibacillus group</taxon>
        <taxon>Ammoniphilus</taxon>
    </lineage>
</organism>
<dbReference type="PROSITE" id="PS00895">
    <property type="entry name" value="3_HYDROXYISOBUT_DH"/>
    <property type="match status" value="1"/>
</dbReference>
<dbReference type="RefSeq" id="WP_209809814.1">
    <property type="nucleotide sequence ID" value="NZ_JAGGKT010000003.1"/>
</dbReference>
<dbReference type="EMBL" id="JAGGKT010000003">
    <property type="protein sequence ID" value="MBP1931741.1"/>
    <property type="molecule type" value="Genomic_DNA"/>
</dbReference>
<name>A0ABS4GND0_9BACL</name>
<protein>
    <submittedName>
        <fullName evidence="6">3-hydroxyisobutyrate dehydrogenase</fullName>
        <ecNumber evidence="6">1.1.1.31</ecNumber>
    </submittedName>
</protein>
<dbReference type="InterPro" id="IPR029154">
    <property type="entry name" value="HIBADH-like_NADP-bd"/>
</dbReference>
<keyword evidence="3" id="KW-0520">NAD</keyword>
<evidence type="ECO:0000259" key="4">
    <source>
        <dbReference type="Pfam" id="PF03446"/>
    </source>
</evidence>
<dbReference type="PANTHER" id="PTHR43060:SF15">
    <property type="entry name" value="3-HYDROXYISOBUTYRATE DEHYDROGENASE-LIKE 1, MITOCHONDRIAL-RELATED"/>
    <property type="match status" value="1"/>
</dbReference>
<dbReference type="InterPro" id="IPR013328">
    <property type="entry name" value="6PGD_dom2"/>
</dbReference>
<dbReference type="SUPFAM" id="SSF51735">
    <property type="entry name" value="NAD(P)-binding Rossmann-fold domains"/>
    <property type="match status" value="1"/>
</dbReference>
<dbReference type="InterPro" id="IPR008927">
    <property type="entry name" value="6-PGluconate_DH-like_C_sf"/>
</dbReference>
<comment type="caution">
    <text evidence="6">The sequence shown here is derived from an EMBL/GenBank/DDBJ whole genome shotgun (WGS) entry which is preliminary data.</text>
</comment>
<keyword evidence="7" id="KW-1185">Reference proteome</keyword>
<dbReference type="GO" id="GO:0008442">
    <property type="term" value="F:3-hydroxyisobutyrate dehydrogenase activity"/>
    <property type="evidence" value="ECO:0007669"/>
    <property type="project" value="UniProtKB-EC"/>
</dbReference>
<dbReference type="Proteomes" id="UP001519343">
    <property type="component" value="Unassembled WGS sequence"/>
</dbReference>
<dbReference type="InterPro" id="IPR002204">
    <property type="entry name" value="3-OH-isobutyrate_DH-rel_CS"/>
</dbReference>
<dbReference type="InterPro" id="IPR036291">
    <property type="entry name" value="NAD(P)-bd_dom_sf"/>
</dbReference>
<feature type="domain" description="3-hydroxyisobutyrate dehydrogenase-like NAD-binding" evidence="5">
    <location>
        <begin position="164"/>
        <end position="282"/>
    </location>
</feature>
<dbReference type="Pfam" id="PF03446">
    <property type="entry name" value="NAD_binding_2"/>
    <property type="match status" value="1"/>
</dbReference>
<proteinExistence type="inferred from homology"/>
<keyword evidence="2 6" id="KW-0560">Oxidoreductase</keyword>
<feature type="domain" description="6-phosphogluconate dehydrogenase NADP-binding" evidence="4">
    <location>
        <begin position="2"/>
        <end position="161"/>
    </location>
</feature>
<dbReference type="Gene3D" id="3.40.50.720">
    <property type="entry name" value="NAD(P)-binding Rossmann-like Domain"/>
    <property type="match status" value="1"/>
</dbReference>
<evidence type="ECO:0000256" key="1">
    <source>
        <dbReference type="ARBA" id="ARBA00009080"/>
    </source>
</evidence>
<dbReference type="PANTHER" id="PTHR43060">
    <property type="entry name" value="3-HYDROXYISOBUTYRATE DEHYDROGENASE-LIKE 1, MITOCHONDRIAL-RELATED"/>
    <property type="match status" value="1"/>
</dbReference>
<reference evidence="6 7" key="1">
    <citation type="submission" date="2021-03" db="EMBL/GenBank/DDBJ databases">
        <title>Genomic Encyclopedia of Type Strains, Phase IV (KMG-IV): sequencing the most valuable type-strain genomes for metagenomic binning, comparative biology and taxonomic classification.</title>
        <authorList>
            <person name="Goeker M."/>
        </authorList>
    </citation>
    <scope>NUCLEOTIDE SEQUENCE [LARGE SCALE GENOMIC DNA]</scope>
    <source>
        <strain evidence="6 7">DSM 24738</strain>
    </source>
</reference>
<dbReference type="EC" id="1.1.1.31" evidence="6"/>
<evidence type="ECO:0000313" key="7">
    <source>
        <dbReference type="Proteomes" id="UP001519343"/>
    </source>
</evidence>
<dbReference type="PIRSF" id="PIRSF000103">
    <property type="entry name" value="HIBADH"/>
    <property type="match status" value="1"/>
</dbReference>
<dbReference type="Pfam" id="PF14833">
    <property type="entry name" value="NAD_binding_11"/>
    <property type="match status" value="1"/>
</dbReference>
<dbReference type="InterPro" id="IPR015815">
    <property type="entry name" value="HIBADH-related"/>
</dbReference>
<accession>A0ABS4GND0</accession>
<evidence type="ECO:0000256" key="3">
    <source>
        <dbReference type="ARBA" id="ARBA00023027"/>
    </source>
</evidence>
<comment type="similarity">
    <text evidence="1">Belongs to the HIBADH-related family.</text>
</comment>
<sequence>MKIGYIGLGVMGSRMAMRLLDAGYTVTVYNRSPEKLRGILEKGANPAKDLSSLVNQSDVVCSCLSMPSDVEQVYLGQEGLFERAEKPTLFIDLTTVGRETSVKLAEAAKIKGHEYLDAPVSGGPEGVEQGTLTIMVGGDKGSFVKVLPILNKLGGNVQYLGESGNGSVAKLLNQILVGVHSLAASEVMVCGASYGLNPEQLYDILKTSYGESRMLRRHMENFVLDRNFAPGGALKYLLKDIRLGNKIMQGTGLEDTLGERAEQVLAYAQEQGLGDLDMSSIIIPLEKKVDTVVKREVK</sequence>
<dbReference type="Gene3D" id="1.10.1040.10">
    <property type="entry name" value="N-(1-d-carboxylethyl)-l-norvaline Dehydrogenase, domain 2"/>
    <property type="match status" value="1"/>
</dbReference>